<reference evidence="5" key="1">
    <citation type="submission" date="2021-09" db="EMBL/GenBank/DDBJ databases">
        <authorList>
            <consortium name="AG Swart"/>
            <person name="Singh M."/>
            <person name="Singh A."/>
            <person name="Seah K."/>
            <person name="Emmerich C."/>
        </authorList>
    </citation>
    <scope>NUCLEOTIDE SEQUENCE</scope>
    <source>
        <strain evidence="5">ATCC30299</strain>
    </source>
</reference>
<dbReference type="PROSITE" id="PS50082">
    <property type="entry name" value="WD_REPEATS_2"/>
    <property type="match status" value="5"/>
</dbReference>
<dbReference type="SUPFAM" id="SSF50978">
    <property type="entry name" value="WD40 repeat-like"/>
    <property type="match status" value="1"/>
</dbReference>
<evidence type="ECO:0000313" key="6">
    <source>
        <dbReference type="Proteomes" id="UP001162131"/>
    </source>
</evidence>
<dbReference type="InterPro" id="IPR001680">
    <property type="entry name" value="WD40_rpt"/>
</dbReference>
<accession>A0AAU9IKU1</accession>
<evidence type="ECO:0000313" key="5">
    <source>
        <dbReference type="EMBL" id="CAG9313793.1"/>
    </source>
</evidence>
<dbReference type="InterPro" id="IPR019775">
    <property type="entry name" value="WD40_repeat_CS"/>
</dbReference>
<dbReference type="PROSITE" id="PS50294">
    <property type="entry name" value="WD_REPEATS_REGION"/>
    <property type="match status" value="5"/>
</dbReference>
<evidence type="ECO:0000256" key="1">
    <source>
        <dbReference type="ARBA" id="ARBA00022574"/>
    </source>
</evidence>
<protein>
    <recommendedName>
        <fullName evidence="7">Pleiotropic regulator 1</fullName>
    </recommendedName>
</protein>
<dbReference type="AlphaFoldDB" id="A0AAU9IKU1"/>
<feature type="repeat" description="WD" evidence="4">
    <location>
        <begin position="165"/>
        <end position="206"/>
    </location>
</feature>
<dbReference type="GO" id="GO:0000974">
    <property type="term" value="C:Prp19 complex"/>
    <property type="evidence" value="ECO:0007669"/>
    <property type="project" value="TreeGrafter"/>
</dbReference>
<dbReference type="CDD" id="cd00200">
    <property type="entry name" value="WD40"/>
    <property type="match status" value="1"/>
</dbReference>
<name>A0AAU9IKU1_9CILI</name>
<dbReference type="InterPro" id="IPR036322">
    <property type="entry name" value="WD40_repeat_dom_sf"/>
</dbReference>
<gene>
    <name evidence="5" type="ORF">BSTOLATCC_MIC9597</name>
</gene>
<comment type="similarity">
    <text evidence="3">Belongs to the WD repeat PRL1/PRL2 family.</text>
</comment>
<dbReference type="SMART" id="SM00320">
    <property type="entry name" value="WD40"/>
    <property type="match status" value="7"/>
</dbReference>
<feature type="repeat" description="WD" evidence="4">
    <location>
        <begin position="123"/>
        <end position="164"/>
    </location>
</feature>
<feature type="repeat" description="WD" evidence="4">
    <location>
        <begin position="332"/>
        <end position="372"/>
    </location>
</feature>
<dbReference type="InterPro" id="IPR015943">
    <property type="entry name" value="WD40/YVTN_repeat-like_dom_sf"/>
</dbReference>
<evidence type="ECO:0000256" key="2">
    <source>
        <dbReference type="ARBA" id="ARBA00022737"/>
    </source>
</evidence>
<dbReference type="Gene3D" id="2.130.10.10">
    <property type="entry name" value="YVTN repeat-like/Quinoprotein amine dehydrogenase"/>
    <property type="match status" value="1"/>
</dbReference>
<keyword evidence="1 4" id="KW-0853">WD repeat</keyword>
<feature type="repeat" description="WD" evidence="4">
    <location>
        <begin position="207"/>
        <end position="248"/>
    </location>
</feature>
<feature type="repeat" description="WD" evidence="4">
    <location>
        <begin position="249"/>
        <end position="290"/>
    </location>
</feature>
<proteinExistence type="inferred from homology"/>
<dbReference type="EMBL" id="CAJZBQ010000011">
    <property type="protein sequence ID" value="CAG9313793.1"/>
    <property type="molecule type" value="Genomic_DNA"/>
</dbReference>
<dbReference type="PRINTS" id="PR00320">
    <property type="entry name" value="GPROTEINBRPT"/>
</dbReference>
<dbReference type="PANTHER" id="PTHR19923:SF0">
    <property type="entry name" value="PLEIOTROPIC REGULATOR 1"/>
    <property type="match status" value="1"/>
</dbReference>
<evidence type="ECO:0008006" key="7">
    <source>
        <dbReference type="Google" id="ProtNLM"/>
    </source>
</evidence>
<comment type="caution">
    <text evidence="5">The sequence shown here is derived from an EMBL/GenBank/DDBJ whole genome shotgun (WGS) entry which is preliminary data.</text>
</comment>
<dbReference type="GO" id="GO:0000398">
    <property type="term" value="P:mRNA splicing, via spliceosome"/>
    <property type="evidence" value="ECO:0007669"/>
    <property type="project" value="InterPro"/>
</dbReference>
<dbReference type="InterPro" id="IPR020472">
    <property type="entry name" value="WD40_PAC1"/>
</dbReference>
<dbReference type="Pfam" id="PF00400">
    <property type="entry name" value="WD40"/>
    <property type="match status" value="6"/>
</dbReference>
<dbReference type="PROSITE" id="PS00678">
    <property type="entry name" value="WD_REPEATS_1"/>
    <property type="match status" value="2"/>
</dbReference>
<organism evidence="5 6">
    <name type="scientific">Blepharisma stoltei</name>
    <dbReference type="NCBI Taxonomy" id="1481888"/>
    <lineage>
        <taxon>Eukaryota</taxon>
        <taxon>Sar</taxon>
        <taxon>Alveolata</taxon>
        <taxon>Ciliophora</taxon>
        <taxon>Postciliodesmatophora</taxon>
        <taxon>Heterotrichea</taxon>
        <taxon>Heterotrichida</taxon>
        <taxon>Blepharismidae</taxon>
        <taxon>Blepharisma</taxon>
    </lineage>
</organism>
<dbReference type="PANTHER" id="PTHR19923">
    <property type="entry name" value="WD40 REPEAT PROTEINPRL1/PRL2-RELATED"/>
    <property type="match status" value="1"/>
</dbReference>
<dbReference type="InterPro" id="IPR045241">
    <property type="entry name" value="Prp46/PLRG1-like"/>
</dbReference>
<dbReference type="GO" id="GO:0071013">
    <property type="term" value="C:catalytic step 2 spliceosome"/>
    <property type="evidence" value="ECO:0007669"/>
    <property type="project" value="TreeGrafter"/>
</dbReference>
<dbReference type="Proteomes" id="UP001162131">
    <property type="component" value="Unassembled WGS sequence"/>
</dbReference>
<keyword evidence="6" id="KW-1185">Reference proteome</keyword>
<dbReference type="FunFam" id="2.130.10.10:FF:000012">
    <property type="entry name" value="Putative pleiotropic regulator 1"/>
    <property type="match status" value="1"/>
</dbReference>
<keyword evidence="2" id="KW-0677">Repeat</keyword>
<evidence type="ECO:0000256" key="4">
    <source>
        <dbReference type="PROSITE-ProRule" id="PRU00221"/>
    </source>
</evidence>
<dbReference type="GO" id="GO:0071011">
    <property type="term" value="C:precatalytic spliceosome"/>
    <property type="evidence" value="ECO:0007669"/>
    <property type="project" value="TreeGrafter"/>
</dbReference>
<evidence type="ECO:0000256" key="3">
    <source>
        <dbReference type="ARBA" id="ARBA00025726"/>
    </source>
</evidence>
<sequence>MEDLVTENLKRTYCLFAANQGARVKRPRDIDILVNDTKSRSFYKGIPDVVEEVIKKRKIEEKKLENPSYNPNTDIDSLKALLSRREEESKSSQLAIFQDKHLNLRLKTIEPVWHPQWKLMRVISGHQGWVRCITVDPTNSWFATGSNDRMIKIWDLASGQLKLSLVGHINAVRDLVASDRHSYLFSCSEDKTINCWDLEYNKIIRHYHGHLNGVYSLSIHPTLDLLFSTSRDCTCRVWDIRTKAQVMVLEGHTGTVWDVASQAPEPQIITGSADTFIKLWDLSTGRCMNTLTRHKKAIRAVKFHHEDYAFISAAADNLKLWKCPEGEFLRNFPGNGSIINDIAINEDNVLVTGGDDGVLSFWDYSSGYNFQNIQTQVQPGSLSCEAGIFATCFDRSGLRLITAECDKTIKIYKEDENSSISSHPIPPEAKVFIKPKY</sequence>